<dbReference type="PANTHER" id="PTHR16216:SF2">
    <property type="entry name" value="DYNEIN AXONEMAL ASSEMBLY FACTOR 5"/>
    <property type="match status" value="1"/>
</dbReference>
<dbReference type="Gene3D" id="1.25.10.10">
    <property type="entry name" value="Leucine-rich Repeat Variant"/>
    <property type="match status" value="1"/>
</dbReference>
<feature type="compositionally biased region" description="Basic and acidic residues" evidence="1">
    <location>
        <begin position="364"/>
        <end position="375"/>
    </location>
</feature>
<reference evidence="3 4" key="1">
    <citation type="journal article" date="2009" name="Science">
        <title>Green evolution and dynamic adaptations revealed by genomes of the marine picoeukaryotes Micromonas.</title>
        <authorList>
            <person name="Worden A.Z."/>
            <person name="Lee J.H."/>
            <person name="Mock T."/>
            <person name="Rouze P."/>
            <person name="Simmons M.P."/>
            <person name="Aerts A.L."/>
            <person name="Allen A.E."/>
            <person name="Cuvelier M.L."/>
            <person name="Derelle E."/>
            <person name="Everett M.V."/>
            <person name="Foulon E."/>
            <person name="Grimwood J."/>
            <person name="Gundlach H."/>
            <person name="Henrissat B."/>
            <person name="Napoli C."/>
            <person name="McDonald S.M."/>
            <person name="Parker M.S."/>
            <person name="Rombauts S."/>
            <person name="Salamov A."/>
            <person name="Von Dassow P."/>
            <person name="Badger J.H."/>
            <person name="Coutinho P.M."/>
            <person name="Demir E."/>
            <person name="Dubchak I."/>
            <person name="Gentemann C."/>
            <person name="Eikrem W."/>
            <person name="Gready J.E."/>
            <person name="John U."/>
            <person name="Lanier W."/>
            <person name="Lindquist E.A."/>
            <person name="Lucas S."/>
            <person name="Mayer K.F."/>
            <person name="Moreau H."/>
            <person name="Not F."/>
            <person name="Otillar R."/>
            <person name="Panaud O."/>
            <person name="Pangilinan J."/>
            <person name="Paulsen I."/>
            <person name="Piegu B."/>
            <person name="Poliakov A."/>
            <person name="Robbens S."/>
            <person name="Schmutz J."/>
            <person name="Toulza E."/>
            <person name="Wyss T."/>
            <person name="Zelensky A."/>
            <person name="Zhou K."/>
            <person name="Armbrust E.V."/>
            <person name="Bhattacharya D."/>
            <person name="Goodenough U.W."/>
            <person name="Van de Peer Y."/>
            <person name="Grigoriev I.V."/>
        </authorList>
    </citation>
    <scope>NUCLEOTIDE SEQUENCE [LARGE SCALE GENOMIC DNA]</scope>
    <source>
        <strain evidence="3 4">CCMP1545</strain>
    </source>
</reference>
<feature type="region of interest" description="Disordered" evidence="1">
    <location>
        <begin position="351"/>
        <end position="383"/>
    </location>
</feature>
<dbReference type="KEGG" id="mpp:MICPUCDRAFT_54263"/>
<dbReference type="SUPFAM" id="SSF48371">
    <property type="entry name" value="ARM repeat"/>
    <property type="match status" value="1"/>
</dbReference>
<dbReference type="AlphaFoldDB" id="C1N8W2"/>
<evidence type="ECO:0000256" key="1">
    <source>
        <dbReference type="SAM" id="MobiDB-lite"/>
    </source>
</evidence>
<dbReference type="Pfam" id="PF25757">
    <property type="entry name" value="TPR_DNAAF5"/>
    <property type="match status" value="1"/>
</dbReference>
<evidence type="ECO:0000259" key="2">
    <source>
        <dbReference type="Pfam" id="PF25757"/>
    </source>
</evidence>
<evidence type="ECO:0000313" key="3">
    <source>
        <dbReference type="EMBL" id="EEH51247.1"/>
    </source>
</evidence>
<organism evidence="4">
    <name type="scientific">Micromonas pusilla (strain CCMP1545)</name>
    <name type="common">Picoplanktonic green alga</name>
    <dbReference type="NCBI Taxonomy" id="564608"/>
    <lineage>
        <taxon>Eukaryota</taxon>
        <taxon>Viridiplantae</taxon>
        <taxon>Chlorophyta</taxon>
        <taxon>Mamiellophyceae</taxon>
        <taxon>Mamiellales</taxon>
        <taxon>Mamiellaceae</taxon>
        <taxon>Micromonas</taxon>
    </lineage>
</organism>
<feature type="domain" description="Dynein axonemal assembly factor 5 TPR repeats" evidence="2">
    <location>
        <begin position="170"/>
        <end position="349"/>
    </location>
</feature>
<dbReference type="InterPro" id="IPR016024">
    <property type="entry name" value="ARM-type_fold"/>
</dbReference>
<dbReference type="Proteomes" id="UP000001876">
    <property type="component" value="Unassembled WGS sequence"/>
</dbReference>
<keyword evidence="4" id="KW-1185">Reference proteome</keyword>
<feature type="region of interest" description="Disordered" evidence="1">
    <location>
        <begin position="66"/>
        <end position="98"/>
    </location>
</feature>
<dbReference type="InterPro" id="IPR052623">
    <property type="entry name" value="DAAF5"/>
</dbReference>
<proteinExistence type="predicted"/>
<dbReference type="PANTHER" id="PTHR16216">
    <property type="entry name" value="DYNEIN ASSEMBLY FACTOR 5, AXONEMAL"/>
    <property type="match status" value="1"/>
</dbReference>
<gene>
    <name evidence="3" type="ORF">MICPUCDRAFT_54263</name>
</gene>
<evidence type="ECO:0000313" key="4">
    <source>
        <dbReference type="Proteomes" id="UP000001876"/>
    </source>
</evidence>
<sequence>MDAERDAFAASVQRDINSVTDADRAVRRRAFDALSKRCALARDRSVVRSAARSFVRSIDETKIARASVRASSSPLTPHRPSPSRASHHRLLKGDASSPAPSPQLLRALVPVLFPSILRGLLDSVEKVREKCAQLVADVLDALPDPMVGPDGDPCDGGDLRRDDGEGATAVALPSLLPAMVKIVGTAPVEEPSEEIRLSCVELTTRAVTRATTIAGGNASGEKTATTSTLLLPFAEDVAAVVHASSGDQFHDVKRACAALVEAIARATPFGALPPASAMKMLKATLANARHRHSSVRLAVVAAVDALHRAGAVPDAAVPETLAPGTRPLCADRAPAVRAAFHKALAGWMTTSSGGGGEGVGGGGGERRGDHREDCGKVPPGLVDVETTADADDDAVKRGCALPRARWLLPMLLTGVADETEANGVAALELVRVVGEANDAALGIGGLGGEGASDEAGVDDRTAKGVLPPPFAGAPPPGARRLVRALLPSLLPLALRETKARSIHWSPYDRVRVVNADP</sequence>
<protein>
    <submittedName>
        <fullName evidence="3">Predicted protein</fullName>
    </submittedName>
</protein>
<feature type="compositionally biased region" description="Gly residues" evidence="1">
    <location>
        <begin position="352"/>
        <end position="363"/>
    </location>
</feature>
<dbReference type="InterPro" id="IPR057978">
    <property type="entry name" value="TPR_DAAF5"/>
</dbReference>
<accession>C1N8W2</accession>
<dbReference type="EMBL" id="GG663751">
    <property type="protein sequence ID" value="EEH51247.1"/>
    <property type="molecule type" value="Genomic_DNA"/>
</dbReference>
<dbReference type="GeneID" id="9689960"/>
<name>C1N8W2_MICPC</name>
<dbReference type="InterPro" id="IPR011989">
    <property type="entry name" value="ARM-like"/>
</dbReference>
<dbReference type="RefSeq" id="XP_003064342.1">
    <property type="nucleotide sequence ID" value="XM_003064296.1"/>
</dbReference>